<name>A0ABN2KH36_9MICO</name>
<protein>
    <submittedName>
        <fullName evidence="3">Alpha/beta hydrolase</fullName>
    </submittedName>
</protein>
<dbReference type="PANTHER" id="PTHR43798">
    <property type="entry name" value="MONOACYLGLYCEROL LIPASE"/>
    <property type="match status" value="1"/>
</dbReference>
<organism evidence="3 4">
    <name type="scientific">Agromyces humatus</name>
    <dbReference type="NCBI Taxonomy" id="279573"/>
    <lineage>
        <taxon>Bacteria</taxon>
        <taxon>Bacillati</taxon>
        <taxon>Actinomycetota</taxon>
        <taxon>Actinomycetes</taxon>
        <taxon>Micrococcales</taxon>
        <taxon>Microbacteriaceae</taxon>
        <taxon>Agromyces</taxon>
    </lineage>
</organism>
<evidence type="ECO:0000313" key="4">
    <source>
        <dbReference type="Proteomes" id="UP001500506"/>
    </source>
</evidence>
<accession>A0ABN2KH36</accession>
<evidence type="ECO:0000259" key="2">
    <source>
        <dbReference type="Pfam" id="PF12697"/>
    </source>
</evidence>
<keyword evidence="4" id="KW-1185">Reference proteome</keyword>
<feature type="domain" description="AB hydrolase-1" evidence="2">
    <location>
        <begin position="14"/>
        <end position="239"/>
    </location>
</feature>
<dbReference type="InterPro" id="IPR050266">
    <property type="entry name" value="AB_hydrolase_sf"/>
</dbReference>
<evidence type="ECO:0000256" key="1">
    <source>
        <dbReference type="ARBA" id="ARBA00022801"/>
    </source>
</evidence>
<dbReference type="RefSeq" id="WP_232497095.1">
    <property type="nucleotide sequence ID" value="NZ_BAAANH010000002.1"/>
</dbReference>
<evidence type="ECO:0000313" key="3">
    <source>
        <dbReference type="EMBL" id="GAA1755979.1"/>
    </source>
</evidence>
<dbReference type="EMBL" id="BAAANH010000002">
    <property type="protein sequence ID" value="GAA1755979.1"/>
    <property type="molecule type" value="Genomic_DNA"/>
</dbReference>
<dbReference type="PANTHER" id="PTHR43798:SF31">
    <property type="entry name" value="AB HYDROLASE SUPERFAMILY PROTEIN YCLE"/>
    <property type="match status" value="1"/>
</dbReference>
<reference evidence="3 4" key="1">
    <citation type="journal article" date="2019" name="Int. J. Syst. Evol. Microbiol.">
        <title>The Global Catalogue of Microorganisms (GCM) 10K type strain sequencing project: providing services to taxonomists for standard genome sequencing and annotation.</title>
        <authorList>
            <consortium name="The Broad Institute Genomics Platform"/>
            <consortium name="The Broad Institute Genome Sequencing Center for Infectious Disease"/>
            <person name="Wu L."/>
            <person name="Ma J."/>
        </authorList>
    </citation>
    <scope>NUCLEOTIDE SEQUENCE [LARGE SCALE GENOMIC DNA]</scope>
    <source>
        <strain evidence="3 4">JCM 14319</strain>
    </source>
</reference>
<dbReference type="PRINTS" id="PR00111">
    <property type="entry name" value="ABHYDROLASE"/>
</dbReference>
<sequence length="252" mass="27526">MTLAHDIAGDGPCVILLHSSVCDRRMWDPQWHVLVDAGFRVIRPDFRGYGETPAPMSDYDEARDIRDLLDLLGIERAAFVGSSFGGRVAQEFAARWPSRVTRLVLLCPATRLLAPTDDLRAFGAAEDALLEAGDIDGAVDLNVRTWVGPRAGDSVRDSVARMQRRAFDVQLAAPDAAADRDDFDLRQVSAPTMVISGGHDLDGMQRAAEFLTARIEGAVQRQLDWAGHLPSLEDPERVNPLLIDFLGAPASI</sequence>
<keyword evidence="1 3" id="KW-0378">Hydrolase</keyword>
<dbReference type="Proteomes" id="UP001500506">
    <property type="component" value="Unassembled WGS sequence"/>
</dbReference>
<dbReference type="SUPFAM" id="SSF53474">
    <property type="entry name" value="alpha/beta-Hydrolases"/>
    <property type="match status" value="1"/>
</dbReference>
<dbReference type="GO" id="GO:0016787">
    <property type="term" value="F:hydrolase activity"/>
    <property type="evidence" value="ECO:0007669"/>
    <property type="project" value="UniProtKB-KW"/>
</dbReference>
<proteinExistence type="predicted"/>
<gene>
    <name evidence="3" type="ORF">GCM10009747_12750</name>
</gene>
<dbReference type="Pfam" id="PF12697">
    <property type="entry name" value="Abhydrolase_6"/>
    <property type="match status" value="1"/>
</dbReference>
<dbReference type="InterPro" id="IPR000073">
    <property type="entry name" value="AB_hydrolase_1"/>
</dbReference>
<dbReference type="Gene3D" id="3.40.50.1820">
    <property type="entry name" value="alpha/beta hydrolase"/>
    <property type="match status" value="1"/>
</dbReference>
<dbReference type="InterPro" id="IPR029058">
    <property type="entry name" value="AB_hydrolase_fold"/>
</dbReference>
<comment type="caution">
    <text evidence="3">The sequence shown here is derived from an EMBL/GenBank/DDBJ whole genome shotgun (WGS) entry which is preliminary data.</text>
</comment>